<name>A0ABY6XVH6_9BURK</name>
<comment type="caution">
    <text evidence="1">The sequence shown here is derived from an EMBL/GenBank/DDBJ whole genome shotgun (WGS) entry which is preliminary data.</text>
</comment>
<organism evidence="1 2">
    <name type="scientific">Burkholderia aenigmatica</name>
    <dbReference type="NCBI Taxonomy" id="2015348"/>
    <lineage>
        <taxon>Bacteria</taxon>
        <taxon>Pseudomonadati</taxon>
        <taxon>Pseudomonadota</taxon>
        <taxon>Betaproteobacteria</taxon>
        <taxon>Burkholderiales</taxon>
        <taxon>Burkholderiaceae</taxon>
        <taxon>Burkholderia</taxon>
        <taxon>Burkholderia cepacia complex</taxon>
    </lineage>
</organism>
<evidence type="ECO:0000313" key="1">
    <source>
        <dbReference type="EMBL" id="VWC89770.1"/>
    </source>
</evidence>
<keyword evidence="2" id="KW-1185">Reference proteome</keyword>
<dbReference type="Proteomes" id="UP000494120">
    <property type="component" value="Unassembled WGS sequence"/>
</dbReference>
<gene>
    <name evidence="1" type="ORF">BLA17378_04486</name>
</gene>
<accession>A0ABY6XVH6</accession>
<evidence type="ECO:0000313" key="2">
    <source>
        <dbReference type="Proteomes" id="UP000494120"/>
    </source>
</evidence>
<dbReference type="Pfam" id="PF11041">
    <property type="entry name" value="Phage_Wedge1"/>
    <property type="match status" value="1"/>
</dbReference>
<protein>
    <submittedName>
        <fullName evidence="1">Bacteriophage protein</fullName>
    </submittedName>
</protein>
<proteinExistence type="predicted"/>
<sequence length="242" mass="25934">MQNYLETILSQYANSPALMSLISSFNSAVDPSPNIDAFYNLVWNVETAQGYGLRVWGRIVGVTNVLQIPGGTIDLGFEEAGTASAAPFGQGPFYSGTQVTQNYTLSDDAFRALILIKALANISNCSIRTYNTILMQLFPNRGNAFVTDSGNMQMNLVFMFPLETFEIAILTQSGAFSPPTGVGASIMVVSPPTFGFAEAGFSAAGFNNGVFFYGFSTINPPPVPIPAPTLDSTFILDESRLS</sequence>
<dbReference type="RefSeq" id="WP_174958537.1">
    <property type="nucleotide sequence ID" value="NZ_CABVQG010000016.1"/>
</dbReference>
<reference evidence="1 2" key="1">
    <citation type="submission" date="2019-09" db="EMBL/GenBank/DDBJ databases">
        <authorList>
            <person name="Depoorter E."/>
        </authorList>
    </citation>
    <scope>NUCLEOTIDE SEQUENCE [LARGE SCALE GENOMIC DNA]</scope>
    <source>
        <strain evidence="1 2">R-17378</strain>
    </source>
</reference>
<dbReference type="InterPro" id="IPR021283">
    <property type="entry name" value="Phage_Wedge1"/>
</dbReference>
<dbReference type="EMBL" id="CABVQG010000016">
    <property type="protein sequence ID" value="VWC89770.1"/>
    <property type="molecule type" value="Genomic_DNA"/>
</dbReference>